<sequence length="54" mass="6674">IRINKSNKVIVIFFIYLKLLRYLKLYLKVFILDYTYKTNKYKIPLLNIININTY</sequence>
<dbReference type="InParanoid" id="C7ZQM1"/>
<keyword evidence="1" id="KW-0812">Transmembrane</keyword>
<feature type="non-terminal residue" evidence="2">
    <location>
        <position position="1"/>
    </location>
</feature>
<dbReference type="Proteomes" id="UP000005206">
    <property type="component" value="Unassembled WGS sequence"/>
</dbReference>
<keyword evidence="1" id="KW-1133">Transmembrane helix</keyword>
<evidence type="ECO:0000256" key="1">
    <source>
        <dbReference type="SAM" id="Phobius"/>
    </source>
</evidence>
<gene>
    <name evidence="2" type="ORF">NECHADRAFT_56255</name>
</gene>
<evidence type="ECO:0000313" key="3">
    <source>
        <dbReference type="Proteomes" id="UP000005206"/>
    </source>
</evidence>
<protein>
    <submittedName>
        <fullName evidence="2">Uncharacterized protein</fullName>
    </submittedName>
</protein>
<dbReference type="GeneID" id="9666926"/>
<dbReference type="VEuPathDB" id="FungiDB:NECHADRAFT_56255"/>
<accession>C7ZQM1</accession>
<evidence type="ECO:0000313" key="2">
    <source>
        <dbReference type="EMBL" id="EEU33688.1"/>
    </source>
</evidence>
<proteinExistence type="predicted"/>
<dbReference type="EMBL" id="GG699001">
    <property type="protein sequence ID" value="EEU33688.1"/>
    <property type="molecule type" value="Genomic_DNA"/>
</dbReference>
<keyword evidence="3" id="KW-1185">Reference proteome</keyword>
<dbReference type="AlphaFoldDB" id="C7ZQM1"/>
<dbReference type="HOGENOM" id="CLU_3056037_0_0_1"/>
<keyword evidence="1" id="KW-0472">Membrane</keyword>
<feature type="transmembrane region" description="Helical" evidence="1">
    <location>
        <begin position="9"/>
        <end position="27"/>
    </location>
</feature>
<dbReference type="RefSeq" id="XP_003039401.1">
    <property type="nucleotide sequence ID" value="XM_003039355.1"/>
</dbReference>
<organism evidence="2 3">
    <name type="scientific">Fusarium vanettenii (strain ATCC MYA-4622 / CBS 123669 / FGSC 9596 / NRRL 45880 / 77-13-4)</name>
    <name type="common">Fusarium solani subsp. pisi</name>
    <dbReference type="NCBI Taxonomy" id="660122"/>
    <lineage>
        <taxon>Eukaryota</taxon>
        <taxon>Fungi</taxon>
        <taxon>Dikarya</taxon>
        <taxon>Ascomycota</taxon>
        <taxon>Pezizomycotina</taxon>
        <taxon>Sordariomycetes</taxon>
        <taxon>Hypocreomycetidae</taxon>
        <taxon>Hypocreales</taxon>
        <taxon>Nectriaceae</taxon>
        <taxon>Fusarium</taxon>
        <taxon>Fusarium solani species complex</taxon>
        <taxon>Fusarium vanettenii</taxon>
    </lineage>
</organism>
<dbReference type="KEGG" id="nhe:NECHADRAFT_56255"/>
<name>C7ZQM1_FUSV7</name>
<reference evidence="2 3" key="1">
    <citation type="journal article" date="2009" name="PLoS Genet.">
        <title>The genome of Nectria haematococca: contribution of supernumerary chromosomes to gene expansion.</title>
        <authorList>
            <person name="Coleman J.J."/>
            <person name="Rounsley S.D."/>
            <person name="Rodriguez-Carres M."/>
            <person name="Kuo A."/>
            <person name="Wasmann C.C."/>
            <person name="Grimwood J."/>
            <person name="Schmutz J."/>
            <person name="Taga M."/>
            <person name="White G.J."/>
            <person name="Zhou S."/>
            <person name="Schwartz D.C."/>
            <person name="Freitag M."/>
            <person name="Ma L.J."/>
            <person name="Danchin E.G."/>
            <person name="Henrissat B."/>
            <person name="Coutinho P.M."/>
            <person name="Nelson D.R."/>
            <person name="Straney D."/>
            <person name="Napoli C.A."/>
            <person name="Barker B.M."/>
            <person name="Gribskov M."/>
            <person name="Rep M."/>
            <person name="Kroken S."/>
            <person name="Molnar I."/>
            <person name="Rensing C."/>
            <person name="Kennell J.C."/>
            <person name="Zamora J."/>
            <person name="Farman M.L."/>
            <person name="Selker E.U."/>
            <person name="Salamov A."/>
            <person name="Shapiro H."/>
            <person name="Pangilinan J."/>
            <person name="Lindquist E."/>
            <person name="Lamers C."/>
            <person name="Grigoriev I.V."/>
            <person name="Geiser D.M."/>
            <person name="Covert S.F."/>
            <person name="Temporini E."/>
            <person name="Vanetten H.D."/>
        </authorList>
    </citation>
    <scope>NUCLEOTIDE SEQUENCE [LARGE SCALE GENOMIC DNA]</scope>
    <source>
        <strain evidence="3">ATCC MYA-4622 / CBS 123669 / FGSC 9596 / NRRL 45880 / 77-13-4</strain>
    </source>
</reference>